<keyword evidence="5" id="KW-1133">Transmembrane helix</keyword>
<dbReference type="AlphaFoldDB" id="A0A0B6TDA6"/>
<dbReference type="SUPFAM" id="SSF53448">
    <property type="entry name" value="Nucleotide-diphospho-sugar transferases"/>
    <property type="match status" value="1"/>
</dbReference>
<dbReference type="Pfam" id="PF00535">
    <property type="entry name" value="Glycos_transf_2"/>
    <property type="match status" value="1"/>
</dbReference>
<name>A0A0B6TDA6_9CORY</name>
<dbReference type="Pfam" id="PF13632">
    <property type="entry name" value="Glyco_trans_2_3"/>
    <property type="match status" value="1"/>
</dbReference>
<evidence type="ECO:0000259" key="6">
    <source>
        <dbReference type="Pfam" id="PF00535"/>
    </source>
</evidence>
<keyword evidence="3" id="KW-0328">Glycosyltransferase</keyword>
<evidence type="ECO:0000256" key="1">
    <source>
        <dbReference type="ARBA" id="ARBA00004776"/>
    </source>
</evidence>
<comment type="pathway">
    <text evidence="1">Cell wall biogenesis; cell wall polysaccharide biosynthesis.</text>
</comment>
<evidence type="ECO:0000256" key="5">
    <source>
        <dbReference type="SAM" id="Phobius"/>
    </source>
</evidence>
<organism evidence="8 9">
    <name type="scientific">Corynebacterium marinum DSM 44953</name>
    <dbReference type="NCBI Taxonomy" id="1224162"/>
    <lineage>
        <taxon>Bacteria</taxon>
        <taxon>Bacillati</taxon>
        <taxon>Actinomycetota</taxon>
        <taxon>Actinomycetes</taxon>
        <taxon>Mycobacteriales</taxon>
        <taxon>Corynebacteriaceae</taxon>
        <taxon>Corynebacterium</taxon>
    </lineage>
</organism>
<feature type="transmembrane region" description="Helical" evidence="5">
    <location>
        <begin position="329"/>
        <end position="349"/>
    </location>
</feature>
<feature type="domain" description="Glycosyltransferase 2-like" evidence="6">
    <location>
        <begin position="12"/>
        <end position="115"/>
    </location>
</feature>
<dbReference type="CDD" id="cd04186">
    <property type="entry name" value="GT_2_like_c"/>
    <property type="match status" value="1"/>
</dbReference>
<evidence type="ECO:0000256" key="3">
    <source>
        <dbReference type="ARBA" id="ARBA00022676"/>
    </source>
</evidence>
<protein>
    <recommendedName>
        <fullName evidence="6 7">Glycosyltransferase 2-like domain-containing protein</fullName>
    </recommendedName>
</protein>
<accession>A0A0B6TDA6</accession>
<dbReference type="RefSeq" id="WP_042620625.1">
    <property type="nucleotide sequence ID" value="NZ_CP007790.1"/>
</dbReference>
<dbReference type="STRING" id="1224162.B840_01325"/>
<dbReference type="PANTHER" id="PTHR43179">
    <property type="entry name" value="RHAMNOSYLTRANSFERASE WBBL"/>
    <property type="match status" value="1"/>
</dbReference>
<keyword evidence="4" id="KW-0808">Transferase</keyword>
<reference evidence="8 9" key="1">
    <citation type="submission" date="2014-05" db="EMBL/GenBank/DDBJ databases">
        <title>Complete genome sequence of Corynebacterium marinum DSM 44953.</title>
        <authorList>
            <person name="Schaffert L."/>
            <person name="Albersmeier A."/>
            <person name="Kalinowski J."/>
            <person name="Ruckert C."/>
        </authorList>
    </citation>
    <scope>NUCLEOTIDE SEQUENCE [LARGE SCALE GENOMIC DNA]</scope>
    <source>
        <strain evidence="8 9">DSM 44953</strain>
    </source>
</reference>
<keyword evidence="5" id="KW-0472">Membrane</keyword>
<proteinExistence type="inferred from homology"/>
<dbReference type="Gene3D" id="3.90.550.10">
    <property type="entry name" value="Spore Coat Polysaccharide Biosynthesis Protein SpsA, Chain A"/>
    <property type="match status" value="1"/>
</dbReference>
<feature type="transmembrane region" description="Helical" evidence="5">
    <location>
        <begin position="238"/>
        <end position="267"/>
    </location>
</feature>
<evidence type="ECO:0000259" key="7">
    <source>
        <dbReference type="Pfam" id="PF13632"/>
    </source>
</evidence>
<dbReference type="GO" id="GO:0016757">
    <property type="term" value="F:glycosyltransferase activity"/>
    <property type="evidence" value="ECO:0007669"/>
    <property type="project" value="UniProtKB-KW"/>
</dbReference>
<sequence>MSENTAAARIGVVIVSYGHERDVVRLVDSFADQLREGDRVVVVDNKRPWVLEGVAGEALREHGVIIVEHDNGGFAAGCNIGAEAVVDDVDLLFFLNPDTLVEDPKLLDTLRSGVDTDYAAWMPYLLLPDGTINSAGNALHISALSWVEGLGELPQLSEGWSDISVASGACLVVRTEWWRRLGGMEETYFMYHEDTDFSARLLLAGARVGLCHGTSVTHDYDYAKGDYKWIYIERNRHVLILSVWPTSVIAVLAPQILAVNLALWLIAAKEGRLRLKLKSLGLLLRGLPETFRLRKKVQPVRKVSGAEYLAHMEHRIDNPNLGAMSESRAVAAVYRAYYGLSMLLLGVFASRRPR</sequence>
<evidence type="ECO:0000313" key="9">
    <source>
        <dbReference type="Proteomes" id="UP000031928"/>
    </source>
</evidence>
<dbReference type="Proteomes" id="UP000031928">
    <property type="component" value="Chromosome"/>
</dbReference>
<evidence type="ECO:0000313" key="8">
    <source>
        <dbReference type="EMBL" id="AJK67897.1"/>
    </source>
</evidence>
<dbReference type="KEGG" id="cmq:B840_01325"/>
<keyword evidence="5" id="KW-0812">Transmembrane</keyword>
<comment type="similarity">
    <text evidence="2">Belongs to the glycosyltransferase 2 family.</text>
</comment>
<dbReference type="PANTHER" id="PTHR43179:SF12">
    <property type="entry name" value="GALACTOFURANOSYLTRANSFERASE GLFT2"/>
    <property type="match status" value="1"/>
</dbReference>
<dbReference type="EMBL" id="CP007790">
    <property type="protein sequence ID" value="AJK67897.1"/>
    <property type="molecule type" value="Genomic_DNA"/>
</dbReference>
<feature type="domain" description="Glycosyltransferase 2-like" evidence="7">
    <location>
        <begin position="141"/>
        <end position="264"/>
    </location>
</feature>
<gene>
    <name evidence="8" type="ORF">B840_01325</name>
</gene>
<keyword evidence="9" id="KW-1185">Reference proteome</keyword>
<dbReference type="HOGENOM" id="CLU_023845_4_0_11"/>
<dbReference type="InterPro" id="IPR029044">
    <property type="entry name" value="Nucleotide-diphossugar_trans"/>
</dbReference>
<dbReference type="OrthoDB" id="9771846at2"/>
<evidence type="ECO:0000256" key="4">
    <source>
        <dbReference type="ARBA" id="ARBA00022679"/>
    </source>
</evidence>
<evidence type="ECO:0000256" key="2">
    <source>
        <dbReference type="ARBA" id="ARBA00006739"/>
    </source>
</evidence>
<dbReference type="InterPro" id="IPR001173">
    <property type="entry name" value="Glyco_trans_2-like"/>
</dbReference>